<evidence type="ECO:0000313" key="3">
    <source>
        <dbReference type="Proteomes" id="UP001620626"/>
    </source>
</evidence>
<dbReference type="AlphaFoldDB" id="A0ABD2KVF2"/>
<keyword evidence="3" id="KW-1185">Reference proteome</keyword>
<accession>A0ABD2KVF2</accession>
<name>A0ABD2KVF2_9BILA</name>
<dbReference type="Proteomes" id="UP001620626">
    <property type="component" value="Unassembled WGS sequence"/>
</dbReference>
<reference evidence="2 3" key="1">
    <citation type="submission" date="2024-10" db="EMBL/GenBank/DDBJ databases">
        <authorList>
            <person name="Kim D."/>
        </authorList>
    </citation>
    <scope>NUCLEOTIDE SEQUENCE [LARGE SCALE GENOMIC DNA]</scope>
    <source>
        <strain evidence="2">BH-2024</strain>
    </source>
</reference>
<evidence type="ECO:0000313" key="2">
    <source>
        <dbReference type="EMBL" id="KAL3106898.1"/>
    </source>
</evidence>
<sequence length="129" mass="14477">MAQRAQALAKKCRTSHGHLQLVTAKWTGIDRRRKECRGGASVGAIRLVRPLNWICASYEIAAKRHALRFSPWASQLKTLLDCLSPSEPVFAPTPFDGTGELATGRKSDKEHEECQWEKERGKSKANDQF</sequence>
<proteinExistence type="predicted"/>
<feature type="region of interest" description="Disordered" evidence="1">
    <location>
        <begin position="90"/>
        <end position="129"/>
    </location>
</feature>
<dbReference type="EMBL" id="JBICBT010000631">
    <property type="protein sequence ID" value="KAL3106898.1"/>
    <property type="molecule type" value="Genomic_DNA"/>
</dbReference>
<organism evidence="2 3">
    <name type="scientific">Heterodera trifolii</name>
    <dbReference type="NCBI Taxonomy" id="157864"/>
    <lineage>
        <taxon>Eukaryota</taxon>
        <taxon>Metazoa</taxon>
        <taxon>Ecdysozoa</taxon>
        <taxon>Nematoda</taxon>
        <taxon>Chromadorea</taxon>
        <taxon>Rhabditida</taxon>
        <taxon>Tylenchina</taxon>
        <taxon>Tylenchomorpha</taxon>
        <taxon>Tylenchoidea</taxon>
        <taxon>Heteroderidae</taxon>
        <taxon>Heteroderinae</taxon>
        <taxon>Heterodera</taxon>
    </lineage>
</organism>
<evidence type="ECO:0000256" key="1">
    <source>
        <dbReference type="SAM" id="MobiDB-lite"/>
    </source>
</evidence>
<comment type="caution">
    <text evidence="2">The sequence shown here is derived from an EMBL/GenBank/DDBJ whole genome shotgun (WGS) entry which is preliminary data.</text>
</comment>
<gene>
    <name evidence="2" type="ORF">niasHT_010813</name>
</gene>
<feature type="compositionally biased region" description="Basic and acidic residues" evidence="1">
    <location>
        <begin position="103"/>
        <end position="129"/>
    </location>
</feature>
<protein>
    <submittedName>
        <fullName evidence="2">Uncharacterized protein</fullName>
    </submittedName>
</protein>